<feature type="transmembrane region" description="Helical" evidence="13">
    <location>
        <begin position="133"/>
        <end position="153"/>
    </location>
</feature>
<keyword evidence="8 13" id="KW-0812">Transmembrane</keyword>
<dbReference type="InterPro" id="IPR002528">
    <property type="entry name" value="MATE_fam"/>
</dbReference>
<evidence type="ECO:0000256" key="10">
    <source>
        <dbReference type="ARBA" id="ARBA00023065"/>
    </source>
</evidence>
<feature type="transmembrane region" description="Helical" evidence="13">
    <location>
        <begin position="21"/>
        <end position="44"/>
    </location>
</feature>
<dbReference type="Pfam" id="PF01554">
    <property type="entry name" value="MatE"/>
    <property type="match status" value="2"/>
</dbReference>
<comment type="function">
    <text evidence="1">Multidrug efflux pump.</text>
</comment>
<evidence type="ECO:0000313" key="14">
    <source>
        <dbReference type="EMBL" id="HJA90412.1"/>
    </source>
</evidence>
<dbReference type="InterPro" id="IPR048279">
    <property type="entry name" value="MdtK-like"/>
</dbReference>
<keyword evidence="6" id="KW-0050">Antiport</keyword>
<feature type="transmembrane region" description="Helical" evidence="13">
    <location>
        <begin position="313"/>
        <end position="334"/>
    </location>
</feature>
<evidence type="ECO:0000256" key="12">
    <source>
        <dbReference type="ARBA" id="ARBA00031636"/>
    </source>
</evidence>
<keyword evidence="9 13" id="KW-1133">Transmembrane helix</keyword>
<evidence type="ECO:0000256" key="11">
    <source>
        <dbReference type="ARBA" id="ARBA00023136"/>
    </source>
</evidence>
<evidence type="ECO:0000256" key="5">
    <source>
        <dbReference type="ARBA" id="ARBA00022448"/>
    </source>
</evidence>
<comment type="similarity">
    <text evidence="3">Belongs to the multi antimicrobial extrusion (MATE) (TC 2.A.66.1) family.</text>
</comment>
<dbReference type="GO" id="GO:0005886">
    <property type="term" value="C:plasma membrane"/>
    <property type="evidence" value="ECO:0007669"/>
    <property type="project" value="UniProtKB-SubCell"/>
</dbReference>
<evidence type="ECO:0000256" key="7">
    <source>
        <dbReference type="ARBA" id="ARBA00022475"/>
    </source>
</evidence>
<organism evidence="14 15">
    <name type="scientific">Candidatus Jeotgalibaca merdavium</name>
    <dbReference type="NCBI Taxonomy" id="2838627"/>
    <lineage>
        <taxon>Bacteria</taxon>
        <taxon>Bacillati</taxon>
        <taxon>Bacillota</taxon>
        <taxon>Bacilli</taxon>
        <taxon>Lactobacillales</taxon>
        <taxon>Carnobacteriaceae</taxon>
        <taxon>Jeotgalibaca</taxon>
    </lineage>
</organism>
<reference evidence="14" key="1">
    <citation type="journal article" date="2021" name="PeerJ">
        <title>Extensive microbial diversity within the chicken gut microbiome revealed by metagenomics and culture.</title>
        <authorList>
            <person name="Gilroy R."/>
            <person name="Ravi A."/>
            <person name="Getino M."/>
            <person name="Pursley I."/>
            <person name="Horton D.L."/>
            <person name="Alikhan N.F."/>
            <person name="Baker D."/>
            <person name="Gharbi K."/>
            <person name="Hall N."/>
            <person name="Watson M."/>
            <person name="Adriaenssens E.M."/>
            <person name="Foster-Nyarko E."/>
            <person name="Jarju S."/>
            <person name="Secka A."/>
            <person name="Antonio M."/>
            <person name="Oren A."/>
            <person name="Chaudhuri R.R."/>
            <person name="La Ragione R."/>
            <person name="Hildebrand F."/>
            <person name="Pallen M.J."/>
        </authorList>
    </citation>
    <scope>NUCLEOTIDE SEQUENCE</scope>
    <source>
        <strain evidence="14">CHK171-505</strain>
    </source>
</reference>
<gene>
    <name evidence="14" type="ORF">H9948_06440</name>
</gene>
<feature type="transmembrane region" description="Helical" evidence="13">
    <location>
        <begin position="354"/>
        <end position="371"/>
    </location>
</feature>
<evidence type="ECO:0000313" key="15">
    <source>
        <dbReference type="Proteomes" id="UP000886856"/>
    </source>
</evidence>
<dbReference type="EMBL" id="DWYW01000147">
    <property type="protein sequence ID" value="HJA90412.1"/>
    <property type="molecule type" value="Genomic_DNA"/>
</dbReference>
<protein>
    <recommendedName>
        <fullName evidence="4">Probable multidrug resistance protein NorM</fullName>
    </recommendedName>
    <alternativeName>
        <fullName evidence="12">Multidrug-efflux transporter</fullName>
    </alternativeName>
</protein>
<comment type="subcellular location">
    <subcellularLocation>
        <location evidence="2">Cell membrane</location>
        <topology evidence="2">Multi-pass membrane protein</topology>
    </subcellularLocation>
</comment>
<dbReference type="GO" id="GO:0042910">
    <property type="term" value="F:xenobiotic transmembrane transporter activity"/>
    <property type="evidence" value="ECO:0007669"/>
    <property type="project" value="InterPro"/>
</dbReference>
<name>A0A9D2I1P0_9LACT</name>
<evidence type="ECO:0000256" key="3">
    <source>
        <dbReference type="ARBA" id="ARBA00010199"/>
    </source>
</evidence>
<accession>A0A9D2I1P0</accession>
<evidence type="ECO:0000256" key="1">
    <source>
        <dbReference type="ARBA" id="ARBA00003408"/>
    </source>
</evidence>
<keyword evidence="10" id="KW-0406">Ion transport</keyword>
<evidence type="ECO:0000256" key="8">
    <source>
        <dbReference type="ARBA" id="ARBA00022692"/>
    </source>
</evidence>
<dbReference type="Proteomes" id="UP000886856">
    <property type="component" value="Unassembled WGS sequence"/>
</dbReference>
<dbReference type="PANTHER" id="PTHR43298:SF2">
    <property type="entry name" value="FMN_FAD EXPORTER YEEO-RELATED"/>
    <property type="match status" value="1"/>
</dbReference>
<feature type="transmembrane region" description="Helical" evidence="13">
    <location>
        <begin position="92"/>
        <end position="113"/>
    </location>
</feature>
<dbReference type="PIRSF" id="PIRSF006603">
    <property type="entry name" value="DinF"/>
    <property type="match status" value="1"/>
</dbReference>
<feature type="transmembrane region" description="Helical" evidence="13">
    <location>
        <begin position="194"/>
        <end position="213"/>
    </location>
</feature>
<evidence type="ECO:0000256" key="2">
    <source>
        <dbReference type="ARBA" id="ARBA00004651"/>
    </source>
</evidence>
<feature type="transmembrane region" description="Helical" evidence="13">
    <location>
        <begin position="411"/>
        <end position="431"/>
    </location>
</feature>
<feature type="transmembrane region" description="Helical" evidence="13">
    <location>
        <begin position="165"/>
        <end position="188"/>
    </location>
</feature>
<proteinExistence type="inferred from homology"/>
<dbReference type="NCBIfam" id="TIGR00797">
    <property type="entry name" value="matE"/>
    <property type="match status" value="1"/>
</dbReference>
<sequence>MQSDMTNGPIAKLLIRFSIPMILGNLIQLSYNALDSIIVGRFVGKNALAAVGTSNPIMTIIVLSISGICIGASVLMSEFFGAGDYQKLRRQVSTVLLFGALFSIIVLFFGLLFTPQLLSLLKVPGDILDDASLYLRIVLVGFPFTYLYNALAAALRSMGNSKTPLYFLVFASGLNAVLDVVFVALWGWGITGAALSTIIAEILSATLCLMFVYRHVHELKVKRHEWRIDKDLLKTTLNYGSVTALQQAAQPIGKLLIQGKMNTLGVDVIAVFNAVSRIDDFAFTPQQSIANGMTVFMAQNRGAKKHGRMQKGFWSGLRLETIYWLLICIAVLTFQKPIMTLFVSANNPHLIEMGMSYLSLMAFFYLWPAFTNGMQGYFRGLGVMTPTLIGTVIQISFRVLFVYLLVPKLGIRGVAFASMIGWTVMLIYQTITYQLLKAKQLAN</sequence>
<reference evidence="14" key="2">
    <citation type="submission" date="2021-04" db="EMBL/GenBank/DDBJ databases">
        <authorList>
            <person name="Gilroy R."/>
        </authorList>
    </citation>
    <scope>NUCLEOTIDE SEQUENCE</scope>
    <source>
        <strain evidence="14">CHK171-505</strain>
    </source>
</reference>
<dbReference type="AlphaFoldDB" id="A0A9D2I1P0"/>
<feature type="transmembrane region" description="Helical" evidence="13">
    <location>
        <begin position="383"/>
        <end position="405"/>
    </location>
</feature>
<keyword evidence="5" id="KW-0813">Transport</keyword>
<dbReference type="CDD" id="cd13138">
    <property type="entry name" value="MATE_yoeA_like"/>
    <property type="match status" value="1"/>
</dbReference>
<dbReference type="GO" id="GO:0015297">
    <property type="term" value="F:antiporter activity"/>
    <property type="evidence" value="ECO:0007669"/>
    <property type="project" value="UniProtKB-KW"/>
</dbReference>
<dbReference type="InterPro" id="IPR050222">
    <property type="entry name" value="MATE_MdtK"/>
</dbReference>
<keyword evidence="7" id="KW-1003">Cell membrane</keyword>
<evidence type="ECO:0000256" key="4">
    <source>
        <dbReference type="ARBA" id="ARBA00020268"/>
    </source>
</evidence>
<feature type="transmembrane region" description="Helical" evidence="13">
    <location>
        <begin position="56"/>
        <end position="80"/>
    </location>
</feature>
<evidence type="ECO:0000256" key="9">
    <source>
        <dbReference type="ARBA" id="ARBA00022989"/>
    </source>
</evidence>
<keyword evidence="11 13" id="KW-0472">Membrane</keyword>
<dbReference type="PANTHER" id="PTHR43298">
    <property type="entry name" value="MULTIDRUG RESISTANCE PROTEIN NORM-RELATED"/>
    <property type="match status" value="1"/>
</dbReference>
<evidence type="ECO:0000256" key="13">
    <source>
        <dbReference type="SAM" id="Phobius"/>
    </source>
</evidence>
<evidence type="ECO:0000256" key="6">
    <source>
        <dbReference type="ARBA" id="ARBA00022449"/>
    </source>
</evidence>
<dbReference type="GO" id="GO:0006811">
    <property type="term" value="P:monoatomic ion transport"/>
    <property type="evidence" value="ECO:0007669"/>
    <property type="project" value="UniProtKB-KW"/>
</dbReference>
<comment type="caution">
    <text evidence="14">The sequence shown here is derived from an EMBL/GenBank/DDBJ whole genome shotgun (WGS) entry which is preliminary data.</text>
</comment>